<dbReference type="PROSITE" id="PS00059">
    <property type="entry name" value="ADH_ZINC"/>
    <property type="match status" value="1"/>
</dbReference>
<dbReference type="InterPro" id="IPR020843">
    <property type="entry name" value="ER"/>
</dbReference>
<dbReference type="InterPro" id="IPR013149">
    <property type="entry name" value="ADH-like_C"/>
</dbReference>
<dbReference type="Gene3D" id="3.40.50.720">
    <property type="entry name" value="NAD(P)-binding Rossmann-like Domain"/>
    <property type="match status" value="1"/>
</dbReference>
<dbReference type="InterPro" id="IPR036291">
    <property type="entry name" value="NAD(P)-bd_dom_sf"/>
</dbReference>
<dbReference type="PANTHER" id="PTHR43401:SF2">
    <property type="entry name" value="L-THREONINE 3-DEHYDROGENASE"/>
    <property type="match status" value="1"/>
</dbReference>
<dbReference type="Pfam" id="PF08240">
    <property type="entry name" value="ADH_N"/>
    <property type="match status" value="1"/>
</dbReference>
<organism evidence="6 7">
    <name type="scientific">Halobacillus litoralis</name>
    <dbReference type="NCBI Taxonomy" id="45668"/>
    <lineage>
        <taxon>Bacteria</taxon>
        <taxon>Bacillati</taxon>
        <taxon>Bacillota</taxon>
        <taxon>Bacilli</taxon>
        <taxon>Bacillales</taxon>
        <taxon>Bacillaceae</taxon>
        <taxon>Halobacillus</taxon>
    </lineage>
</organism>
<gene>
    <name evidence="6" type="ORF">HLI_12600</name>
</gene>
<dbReference type="CDD" id="cd08261">
    <property type="entry name" value="Zn_ADH7"/>
    <property type="match status" value="1"/>
</dbReference>
<dbReference type="PANTHER" id="PTHR43401">
    <property type="entry name" value="L-THREONINE 3-DEHYDROGENASE"/>
    <property type="match status" value="1"/>
</dbReference>
<name>A0A410ME43_9BACI</name>
<dbReference type="RefSeq" id="WP_128525248.1">
    <property type="nucleotide sequence ID" value="NZ_CP026118.1"/>
</dbReference>
<evidence type="ECO:0000256" key="4">
    <source>
        <dbReference type="RuleBase" id="RU361277"/>
    </source>
</evidence>
<feature type="domain" description="Enoyl reductase (ER)" evidence="5">
    <location>
        <begin position="10"/>
        <end position="336"/>
    </location>
</feature>
<evidence type="ECO:0000256" key="3">
    <source>
        <dbReference type="ARBA" id="ARBA00023002"/>
    </source>
</evidence>
<dbReference type="Pfam" id="PF00107">
    <property type="entry name" value="ADH_zinc_N"/>
    <property type="match status" value="1"/>
</dbReference>
<dbReference type="SUPFAM" id="SSF51735">
    <property type="entry name" value="NAD(P)-binding Rossmann-fold domains"/>
    <property type="match status" value="1"/>
</dbReference>
<dbReference type="GO" id="GO:0008270">
    <property type="term" value="F:zinc ion binding"/>
    <property type="evidence" value="ECO:0007669"/>
    <property type="project" value="InterPro"/>
</dbReference>
<proteinExistence type="inferred from homology"/>
<keyword evidence="1 4" id="KW-0479">Metal-binding</keyword>
<dbReference type="InterPro" id="IPR050129">
    <property type="entry name" value="Zn_alcohol_dh"/>
</dbReference>
<comment type="cofactor">
    <cofactor evidence="4">
        <name>Zn(2+)</name>
        <dbReference type="ChEBI" id="CHEBI:29105"/>
    </cofactor>
</comment>
<dbReference type="Proteomes" id="UP000287756">
    <property type="component" value="Chromosome"/>
</dbReference>
<dbReference type="Gene3D" id="3.90.180.10">
    <property type="entry name" value="Medium-chain alcohol dehydrogenases, catalytic domain"/>
    <property type="match status" value="1"/>
</dbReference>
<evidence type="ECO:0000256" key="1">
    <source>
        <dbReference type="ARBA" id="ARBA00022723"/>
    </source>
</evidence>
<keyword evidence="2 4" id="KW-0862">Zinc</keyword>
<dbReference type="SUPFAM" id="SSF50129">
    <property type="entry name" value="GroES-like"/>
    <property type="match status" value="1"/>
</dbReference>
<dbReference type="KEGG" id="hli:HLI_12600"/>
<dbReference type="SMART" id="SM00829">
    <property type="entry name" value="PKS_ER"/>
    <property type="match status" value="1"/>
</dbReference>
<protein>
    <submittedName>
        <fullName evidence="6">Alcohol dehydrogenase</fullName>
    </submittedName>
</protein>
<evidence type="ECO:0000313" key="7">
    <source>
        <dbReference type="Proteomes" id="UP000287756"/>
    </source>
</evidence>
<evidence type="ECO:0000256" key="2">
    <source>
        <dbReference type="ARBA" id="ARBA00022833"/>
    </source>
</evidence>
<evidence type="ECO:0000313" key="6">
    <source>
        <dbReference type="EMBL" id="QAS52970.1"/>
    </source>
</evidence>
<keyword evidence="3" id="KW-0560">Oxidoreductase</keyword>
<reference evidence="6 7" key="1">
    <citation type="submission" date="2018-01" db="EMBL/GenBank/DDBJ databases">
        <title>The whole genome sequencing and assembly of Halobacillus litoralis ERB031 strain.</title>
        <authorList>
            <person name="Lee S.-J."/>
            <person name="Park M.-K."/>
            <person name="Kim J.-Y."/>
            <person name="Lee Y.-J."/>
            <person name="Yi H."/>
            <person name="Bahn Y.-S."/>
            <person name="Kim J.F."/>
            <person name="Lee D.-W."/>
        </authorList>
    </citation>
    <scope>NUCLEOTIDE SEQUENCE [LARGE SCALE GENOMIC DNA]</scope>
    <source>
        <strain evidence="6 7">ERB 031</strain>
    </source>
</reference>
<dbReference type="EMBL" id="CP026118">
    <property type="protein sequence ID" value="QAS52970.1"/>
    <property type="molecule type" value="Genomic_DNA"/>
</dbReference>
<dbReference type="OrthoDB" id="9770238at2"/>
<comment type="similarity">
    <text evidence="4">Belongs to the zinc-containing alcohol dehydrogenase family.</text>
</comment>
<dbReference type="InterPro" id="IPR013154">
    <property type="entry name" value="ADH-like_N"/>
</dbReference>
<dbReference type="AlphaFoldDB" id="A0A410ME43"/>
<sequence>MKAIQVKEPGTLKIVEMEEPQITNPSEVKIRMKAMGICGSDMHILHGENPFASYPRVIGHEVAGEIAEVGEAVTELNVGDKIVIEPMTSCGECYACQQGRPNVCEKVEVYGVHREGGGREVMIMPEHLVHKVDDSLDWPEIALIEPFTIGAQSIYRGHVQEGDHVFIIGAGPIGLCCLKMAKQAGAKVAISDFNEKRLAFAEKWGADCLINPHKESVENQISKWTDGMGANVVIDAVGFPQTVEQAIAVTSVAARVVVLGFDQKISEIAQVEITKKELTICGSRLQTHRFAPVVDLFNSRELNVGDLVSHQYDLNEAEEAFQLMEQAHPEVRKVVIKL</sequence>
<dbReference type="InterPro" id="IPR002328">
    <property type="entry name" value="ADH_Zn_CS"/>
</dbReference>
<evidence type="ECO:0000259" key="5">
    <source>
        <dbReference type="SMART" id="SM00829"/>
    </source>
</evidence>
<dbReference type="GO" id="GO:0016491">
    <property type="term" value="F:oxidoreductase activity"/>
    <property type="evidence" value="ECO:0007669"/>
    <property type="project" value="UniProtKB-KW"/>
</dbReference>
<accession>A0A410ME43</accession>
<dbReference type="InterPro" id="IPR011032">
    <property type="entry name" value="GroES-like_sf"/>
</dbReference>